<feature type="transmembrane region" description="Helical" evidence="1">
    <location>
        <begin position="33"/>
        <end position="53"/>
    </location>
</feature>
<name>A0A3F3PZM9_9EURO</name>
<keyword evidence="1" id="KW-1133">Transmembrane helix</keyword>
<gene>
    <name evidence="2" type="ORF">BDQ94DRAFT_52082</name>
</gene>
<evidence type="ECO:0000313" key="2">
    <source>
        <dbReference type="EMBL" id="RDH31836.1"/>
    </source>
</evidence>
<evidence type="ECO:0000256" key="1">
    <source>
        <dbReference type="SAM" id="Phobius"/>
    </source>
</evidence>
<reference evidence="2 3" key="1">
    <citation type="submission" date="2018-07" db="EMBL/GenBank/DDBJ databases">
        <title>The genomes of Aspergillus section Nigri reveals drivers in fungal speciation.</title>
        <authorList>
            <consortium name="DOE Joint Genome Institute"/>
            <person name="Vesth T.C."/>
            <person name="Nybo J."/>
            <person name="Theobald S."/>
            <person name="Brandl J."/>
            <person name="Frisvad J.C."/>
            <person name="Nielsen K.F."/>
            <person name="Lyhne E.K."/>
            <person name="Kogle M.E."/>
            <person name="Kuo A."/>
            <person name="Riley R."/>
            <person name="Clum A."/>
            <person name="Nolan M."/>
            <person name="Lipzen A."/>
            <person name="Salamov A."/>
            <person name="Henrissat B."/>
            <person name="Wiebenga A."/>
            <person name="De vries R.P."/>
            <person name="Grigoriev I.V."/>
            <person name="Mortensen U.H."/>
            <person name="Andersen M.R."/>
            <person name="Baker S.E."/>
        </authorList>
    </citation>
    <scope>NUCLEOTIDE SEQUENCE [LARGE SCALE GENOMIC DNA]</scope>
    <source>
        <strain evidence="2 3">CBS 139.54b</strain>
    </source>
</reference>
<dbReference type="AlphaFoldDB" id="A0A3F3PZM9"/>
<dbReference type="Proteomes" id="UP000253729">
    <property type="component" value="Unassembled WGS sequence"/>
</dbReference>
<accession>A0A3F3PZM9</accession>
<keyword evidence="1" id="KW-0812">Transmembrane</keyword>
<organism evidence="2 3">
    <name type="scientific">Aspergillus welwitschiae</name>
    <dbReference type="NCBI Taxonomy" id="1341132"/>
    <lineage>
        <taxon>Eukaryota</taxon>
        <taxon>Fungi</taxon>
        <taxon>Dikarya</taxon>
        <taxon>Ascomycota</taxon>
        <taxon>Pezizomycotina</taxon>
        <taxon>Eurotiomycetes</taxon>
        <taxon>Eurotiomycetidae</taxon>
        <taxon>Eurotiales</taxon>
        <taxon>Aspergillaceae</taxon>
        <taxon>Aspergillus</taxon>
        <taxon>Aspergillus subgen. Circumdati</taxon>
    </lineage>
</organism>
<sequence>MFVQCFFHYLAHILLSRDEHIIQNLPARADLPAFALFVCLCSVPVFAYFPLFIEHRWNSLCINLMCVDRAASRVKLNWQTTWKARDHTVLQTNCGFFFSPLYFPFPICPRFSDYLYFFTPHSALFPPTNTLFDPPPGLLCAVSGEVGWPDSTDKVPIHKGPCQVLPSACQQPGFPFPPLARLDREALSFVDSSAGLPRFFFDVRSRQDGIFVPSRYLTCLPVHAGMCL</sequence>
<keyword evidence="3" id="KW-1185">Reference proteome</keyword>
<proteinExistence type="predicted"/>
<dbReference type="GeneID" id="38144318"/>
<protein>
    <submittedName>
        <fullName evidence="2">Uncharacterized protein</fullName>
    </submittedName>
</protein>
<dbReference type="RefSeq" id="XP_026624858.1">
    <property type="nucleotide sequence ID" value="XM_026775962.1"/>
</dbReference>
<evidence type="ECO:0000313" key="3">
    <source>
        <dbReference type="Proteomes" id="UP000253729"/>
    </source>
</evidence>
<keyword evidence="1" id="KW-0472">Membrane</keyword>
<dbReference type="EMBL" id="KZ852052">
    <property type="protein sequence ID" value="RDH31836.1"/>
    <property type="molecule type" value="Genomic_DNA"/>
</dbReference>